<evidence type="ECO:0000256" key="12">
    <source>
        <dbReference type="SAM" id="Coils"/>
    </source>
</evidence>
<protein>
    <submittedName>
        <fullName evidence="15">Ni/Fe-hydrogenase, b-type cytochrome subunit</fullName>
    </submittedName>
</protein>
<comment type="subcellular location">
    <subcellularLocation>
        <location evidence="1">Cell membrane</location>
        <topology evidence="1">Multi-pass membrane protein</topology>
    </subcellularLocation>
</comment>
<keyword evidence="5" id="KW-0349">Heme</keyword>
<dbReference type="PANTHER" id="PTHR30485:SF0">
    <property type="entry name" value="NI_FE-HYDROGENASE 1 B-TYPE CYTOCHROME SUBUNIT-RELATED"/>
    <property type="match status" value="1"/>
</dbReference>
<evidence type="ECO:0000256" key="2">
    <source>
        <dbReference type="ARBA" id="ARBA00008622"/>
    </source>
</evidence>
<dbReference type="InterPro" id="IPR000516">
    <property type="entry name" value="Ni-dep_Hydgase_cyt-B"/>
</dbReference>
<keyword evidence="9 13" id="KW-1133">Transmembrane helix</keyword>
<dbReference type="PANTHER" id="PTHR30485">
    <property type="entry name" value="NI/FE-HYDROGENASE 1 B-TYPE CYTOCHROME SUBUNIT"/>
    <property type="match status" value="1"/>
</dbReference>
<evidence type="ECO:0000256" key="3">
    <source>
        <dbReference type="ARBA" id="ARBA00022448"/>
    </source>
</evidence>
<evidence type="ECO:0000256" key="10">
    <source>
        <dbReference type="ARBA" id="ARBA00023004"/>
    </source>
</evidence>
<dbReference type="Proteomes" id="UP000594042">
    <property type="component" value="Chromosome"/>
</dbReference>
<name>A0A7G1HUW2_9BACT</name>
<dbReference type="GO" id="GO:0022904">
    <property type="term" value="P:respiratory electron transport chain"/>
    <property type="evidence" value="ECO:0007669"/>
    <property type="project" value="InterPro"/>
</dbReference>
<feature type="transmembrane region" description="Helical" evidence="13">
    <location>
        <begin position="59"/>
        <end position="83"/>
    </location>
</feature>
<comment type="similarity">
    <text evidence="2">Belongs to the HupC/HyaC/HydC family.</text>
</comment>
<dbReference type="KEGG" id="copr:Cop2CBH44_06640"/>
<dbReference type="SUPFAM" id="SSF81342">
    <property type="entry name" value="Transmembrane di-heme cytochromes"/>
    <property type="match status" value="1"/>
</dbReference>
<keyword evidence="4" id="KW-1003">Cell membrane</keyword>
<evidence type="ECO:0000256" key="13">
    <source>
        <dbReference type="SAM" id="Phobius"/>
    </source>
</evidence>
<dbReference type="NCBIfam" id="TIGR02125">
    <property type="entry name" value="CytB-hydogenase"/>
    <property type="match status" value="1"/>
</dbReference>
<keyword evidence="3" id="KW-0813">Transport</keyword>
<dbReference type="Gene3D" id="1.20.950.20">
    <property type="entry name" value="Transmembrane di-heme cytochromes, Chain C"/>
    <property type="match status" value="1"/>
</dbReference>
<proteinExistence type="inferred from homology"/>
<keyword evidence="12" id="KW-0175">Coiled coil</keyword>
<dbReference type="InterPro" id="IPR011577">
    <property type="entry name" value="Cyt_b561_bac/Ni-Hgenase"/>
</dbReference>
<evidence type="ECO:0000256" key="6">
    <source>
        <dbReference type="ARBA" id="ARBA00022692"/>
    </source>
</evidence>
<accession>A0A7G1HUW2</accession>
<dbReference type="PRINTS" id="PR00161">
    <property type="entry name" value="NIHGNASECYTB"/>
</dbReference>
<dbReference type="InterPro" id="IPR016174">
    <property type="entry name" value="Di-haem_cyt_TM"/>
</dbReference>
<dbReference type="InterPro" id="IPR051542">
    <property type="entry name" value="Hydrogenase_cytochrome"/>
</dbReference>
<keyword evidence="11 13" id="KW-0472">Membrane</keyword>
<keyword evidence="10" id="KW-0408">Iron</keyword>
<dbReference type="GO" id="GO:0020037">
    <property type="term" value="F:heme binding"/>
    <property type="evidence" value="ECO:0007669"/>
    <property type="project" value="TreeGrafter"/>
</dbReference>
<evidence type="ECO:0000313" key="16">
    <source>
        <dbReference type="Proteomes" id="UP000594042"/>
    </source>
</evidence>
<dbReference type="AlphaFoldDB" id="A0A7G1HUW2"/>
<dbReference type="RefSeq" id="WP_021930347.1">
    <property type="nucleotide sequence ID" value="NZ_AP023322.1"/>
</dbReference>
<dbReference type="EMBL" id="AP023322">
    <property type="protein sequence ID" value="BCI62311.1"/>
    <property type="molecule type" value="Genomic_DNA"/>
</dbReference>
<dbReference type="GO" id="GO:0009055">
    <property type="term" value="F:electron transfer activity"/>
    <property type="evidence" value="ECO:0007669"/>
    <property type="project" value="InterPro"/>
</dbReference>
<evidence type="ECO:0000256" key="8">
    <source>
        <dbReference type="ARBA" id="ARBA00022982"/>
    </source>
</evidence>
<organism evidence="15 16">
    <name type="scientific">Coprobacter secundus subsp. similis</name>
    <dbReference type="NCBI Taxonomy" id="2751153"/>
    <lineage>
        <taxon>Bacteria</taxon>
        <taxon>Pseudomonadati</taxon>
        <taxon>Bacteroidota</taxon>
        <taxon>Bacteroidia</taxon>
        <taxon>Bacteroidales</taxon>
        <taxon>Barnesiellaceae</taxon>
        <taxon>Coprobacter</taxon>
    </lineage>
</organism>
<feature type="transmembrane region" description="Helical" evidence="13">
    <location>
        <begin position="134"/>
        <end position="160"/>
    </location>
</feature>
<sequence>MISRKAPLREVYVWQLPVRIFHWVNAFVITVLCITGYIIGDPPAIMHSTAPEANYWFGWVRLAHFIAAFIFVVNFAVRIYWFFAGNSFAKWYNYIPLKKKQWRGIFETIKVDVLLLSPKPVYDIGHNSLAAFTYFGLFIIMAIQTFTGFAMFCVSTNNIFEPFFTWLLFEMGGFFPVRNIHHILMWAFILFAIAHIYLVFYHDYIERNGIASSIIGGWKFINATIVEEAEKEELEQEKIKLDEKRLETIEKKIKV</sequence>
<dbReference type="Pfam" id="PF01292">
    <property type="entry name" value="Ni_hydr_CYTB"/>
    <property type="match status" value="1"/>
</dbReference>
<dbReference type="GO" id="GO:0005886">
    <property type="term" value="C:plasma membrane"/>
    <property type="evidence" value="ECO:0007669"/>
    <property type="project" value="UniProtKB-SubCell"/>
</dbReference>
<evidence type="ECO:0000259" key="14">
    <source>
        <dbReference type="Pfam" id="PF01292"/>
    </source>
</evidence>
<evidence type="ECO:0000256" key="4">
    <source>
        <dbReference type="ARBA" id="ARBA00022475"/>
    </source>
</evidence>
<evidence type="ECO:0000256" key="9">
    <source>
        <dbReference type="ARBA" id="ARBA00022989"/>
    </source>
</evidence>
<gene>
    <name evidence="15" type="primary">hyaB</name>
    <name evidence="15" type="ORF">Cop2CBH44_06640</name>
</gene>
<keyword evidence="16" id="KW-1185">Reference proteome</keyword>
<keyword evidence="6 13" id="KW-0812">Transmembrane</keyword>
<feature type="coiled-coil region" evidence="12">
    <location>
        <begin position="224"/>
        <end position="251"/>
    </location>
</feature>
<evidence type="ECO:0000256" key="1">
    <source>
        <dbReference type="ARBA" id="ARBA00004651"/>
    </source>
</evidence>
<evidence type="ECO:0000256" key="7">
    <source>
        <dbReference type="ARBA" id="ARBA00022723"/>
    </source>
</evidence>
<evidence type="ECO:0000256" key="11">
    <source>
        <dbReference type="ARBA" id="ARBA00023136"/>
    </source>
</evidence>
<dbReference type="GO" id="GO:0005506">
    <property type="term" value="F:iron ion binding"/>
    <property type="evidence" value="ECO:0007669"/>
    <property type="project" value="InterPro"/>
</dbReference>
<feature type="transmembrane region" description="Helical" evidence="13">
    <location>
        <begin position="20"/>
        <end position="39"/>
    </location>
</feature>
<keyword evidence="8" id="KW-0249">Electron transport</keyword>
<evidence type="ECO:0000313" key="15">
    <source>
        <dbReference type="EMBL" id="BCI62311.1"/>
    </source>
</evidence>
<feature type="transmembrane region" description="Helical" evidence="13">
    <location>
        <begin position="180"/>
        <end position="200"/>
    </location>
</feature>
<feature type="domain" description="Cytochrome b561 bacterial/Ni-hydrogenase" evidence="14">
    <location>
        <begin position="13"/>
        <end position="217"/>
    </location>
</feature>
<reference evidence="16" key="1">
    <citation type="submission" date="2020-07" db="EMBL/GenBank/DDBJ databases">
        <title>Complete genome sequencing of Coprobacter sp. strain 2CBH44.</title>
        <authorList>
            <person name="Sakamoto M."/>
            <person name="Murakami T."/>
            <person name="Mori H."/>
        </authorList>
    </citation>
    <scope>NUCLEOTIDE SEQUENCE [LARGE SCALE GENOMIC DNA]</scope>
    <source>
        <strain evidence="16">2CBH44</strain>
    </source>
</reference>
<keyword evidence="7" id="KW-0479">Metal-binding</keyword>
<evidence type="ECO:0000256" key="5">
    <source>
        <dbReference type="ARBA" id="ARBA00022617"/>
    </source>
</evidence>